<dbReference type="Proteomes" id="UP000515121">
    <property type="component" value="Unplaced"/>
</dbReference>
<dbReference type="RefSeq" id="XP_022722540.1">
    <property type="nucleotide sequence ID" value="XM_022866805.1"/>
</dbReference>
<dbReference type="PANTHER" id="PTHR45000:SF5">
    <property type="entry name" value="CHAPERONE DNAJ-DOMAIN SUPERFAMILY PROTEIN"/>
    <property type="match status" value="1"/>
</dbReference>
<evidence type="ECO:0000313" key="2">
    <source>
        <dbReference type="RefSeq" id="XP_022722540.1"/>
    </source>
</evidence>
<evidence type="ECO:0000313" key="1">
    <source>
        <dbReference type="Proteomes" id="UP000515121"/>
    </source>
</evidence>
<sequence length="129" mass="15446">MGGEDVDRDKSKLWLSPNRAYKEKEDEPKLWGIFLFGLIAATAKCEHLRSRSQSSWKGGSLRTLREEAWRRYNRRMQEEYEEEMKRVISLLYEEEMESGKFLVYVKLFSLFYCHITLYRSCNMVSKVLN</sequence>
<protein>
    <submittedName>
        <fullName evidence="2">Uncharacterized protein LOC111279747 isoform X1</fullName>
    </submittedName>
</protein>
<keyword evidence="1" id="KW-1185">Reference proteome</keyword>
<dbReference type="GeneID" id="111279747"/>
<accession>A0A6P5X2C8</accession>
<dbReference type="AlphaFoldDB" id="A0A6P5X2C8"/>
<organism evidence="1 2">
    <name type="scientific">Durio zibethinus</name>
    <name type="common">Durian</name>
    <dbReference type="NCBI Taxonomy" id="66656"/>
    <lineage>
        <taxon>Eukaryota</taxon>
        <taxon>Viridiplantae</taxon>
        <taxon>Streptophyta</taxon>
        <taxon>Embryophyta</taxon>
        <taxon>Tracheophyta</taxon>
        <taxon>Spermatophyta</taxon>
        <taxon>Magnoliopsida</taxon>
        <taxon>eudicotyledons</taxon>
        <taxon>Gunneridae</taxon>
        <taxon>Pentapetalae</taxon>
        <taxon>rosids</taxon>
        <taxon>malvids</taxon>
        <taxon>Malvales</taxon>
        <taxon>Malvaceae</taxon>
        <taxon>Helicteroideae</taxon>
        <taxon>Durio</taxon>
    </lineage>
</organism>
<name>A0A6P5X2C8_DURZI</name>
<dbReference type="PANTHER" id="PTHR45000">
    <property type="entry name" value="CHAPERONE DNAJ-DOMAIN SUPERFAMILY PROTEIN"/>
    <property type="match status" value="1"/>
</dbReference>
<dbReference type="KEGG" id="dzi:111279747"/>
<proteinExistence type="predicted"/>
<reference evidence="2" key="1">
    <citation type="submission" date="2025-08" db="UniProtKB">
        <authorList>
            <consortium name="RefSeq"/>
        </authorList>
    </citation>
    <scope>IDENTIFICATION</scope>
    <source>
        <tissue evidence="2">Fruit stalk</tissue>
    </source>
</reference>
<gene>
    <name evidence="2" type="primary">LOC111279747</name>
</gene>